<name>A0A2A6CX06_PRIPA</name>
<evidence type="ECO:0000313" key="11">
    <source>
        <dbReference type="Proteomes" id="UP000005239"/>
    </source>
</evidence>
<evidence type="ECO:0000256" key="9">
    <source>
        <dbReference type="SAM" id="MobiDB-lite"/>
    </source>
</evidence>
<dbReference type="Pfam" id="PF07714">
    <property type="entry name" value="PK_Tyr_Ser-Thr"/>
    <property type="match status" value="1"/>
</dbReference>
<comment type="similarity">
    <text evidence="8">Belongs to the Mediator complex subunit 15 family.</text>
</comment>
<organism evidence="10 11">
    <name type="scientific">Pristionchus pacificus</name>
    <name type="common">Parasitic nematode worm</name>
    <dbReference type="NCBI Taxonomy" id="54126"/>
    <lineage>
        <taxon>Eukaryota</taxon>
        <taxon>Metazoa</taxon>
        <taxon>Ecdysozoa</taxon>
        <taxon>Nematoda</taxon>
        <taxon>Chromadorea</taxon>
        <taxon>Rhabditida</taxon>
        <taxon>Rhabditina</taxon>
        <taxon>Diplogasteromorpha</taxon>
        <taxon>Diplogasteroidea</taxon>
        <taxon>Neodiplogasteridae</taxon>
        <taxon>Pristionchus</taxon>
    </lineage>
</organism>
<dbReference type="GO" id="GO:0005634">
    <property type="term" value="C:nucleus"/>
    <property type="evidence" value="ECO:0000318"/>
    <property type="project" value="GO_Central"/>
</dbReference>
<dbReference type="GO" id="GO:0006355">
    <property type="term" value="P:regulation of DNA-templated transcription"/>
    <property type="evidence" value="ECO:0007669"/>
    <property type="project" value="InterPro"/>
</dbReference>
<dbReference type="FunFam" id="3.30.200.20:FF:001294">
    <property type="entry name" value="Uncharacterized protein"/>
    <property type="match status" value="1"/>
</dbReference>
<evidence type="ECO:0000313" key="10">
    <source>
        <dbReference type="EnsemblMetazoa" id="PPA36391.1"/>
    </source>
</evidence>
<dbReference type="PROSITE" id="PS50011">
    <property type="entry name" value="PROTEIN_KINASE_DOM"/>
    <property type="match status" value="2"/>
</dbReference>
<dbReference type="GO" id="GO:0005524">
    <property type="term" value="F:ATP binding"/>
    <property type="evidence" value="ECO:0007669"/>
    <property type="project" value="UniProtKB-UniRule"/>
</dbReference>
<evidence type="ECO:0000256" key="4">
    <source>
        <dbReference type="ARBA" id="ARBA00022777"/>
    </source>
</evidence>
<dbReference type="InterPro" id="IPR036529">
    <property type="entry name" value="KIX_dom_sf"/>
</dbReference>
<dbReference type="EnsemblMetazoa" id="PPA36391.1">
    <property type="protein sequence ID" value="PPA36391.1"/>
    <property type="gene ID" value="WBGene00274760"/>
</dbReference>
<keyword evidence="4" id="KW-0418">Kinase</keyword>
<dbReference type="InterPro" id="IPR011009">
    <property type="entry name" value="Kinase-like_dom_sf"/>
</dbReference>
<dbReference type="GO" id="GO:0003712">
    <property type="term" value="F:transcription coregulator activity"/>
    <property type="evidence" value="ECO:0007669"/>
    <property type="project" value="InterPro"/>
</dbReference>
<dbReference type="SMART" id="SM00220">
    <property type="entry name" value="S_TKc"/>
    <property type="match status" value="2"/>
</dbReference>
<keyword evidence="3" id="KW-0547">Nucleotide-binding</keyword>
<dbReference type="PROSITE" id="PS00108">
    <property type="entry name" value="PROTEIN_KINASE_ST"/>
    <property type="match status" value="1"/>
</dbReference>
<comment type="subunit">
    <text evidence="8">Component of the Mediator complex.</text>
</comment>
<dbReference type="Pfam" id="PF09606">
    <property type="entry name" value="Med15_N"/>
    <property type="match status" value="1"/>
</dbReference>
<dbReference type="Proteomes" id="UP000005239">
    <property type="component" value="Unassembled WGS sequence"/>
</dbReference>
<dbReference type="GO" id="GO:0017148">
    <property type="term" value="P:negative regulation of translation"/>
    <property type="evidence" value="ECO:0000318"/>
    <property type="project" value="GO_Central"/>
</dbReference>
<feature type="compositionally biased region" description="Polar residues" evidence="9">
    <location>
        <begin position="748"/>
        <end position="758"/>
    </location>
</feature>
<keyword evidence="8" id="KW-0010">Activator</keyword>
<dbReference type="InterPro" id="IPR001245">
    <property type="entry name" value="Ser-Thr/Tyr_kinase_cat_dom"/>
</dbReference>
<keyword evidence="8" id="KW-0804">Transcription</keyword>
<evidence type="ECO:0000256" key="8">
    <source>
        <dbReference type="RuleBase" id="RU364148"/>
    </source>
</evidence>
<evidence type="ECO:0000256" key="6">
    <source>
        <dbReference type="ARBA" id="ARBA00023242"/>
    </source>
</evidence>
<dbReference type="Gene3D" id="1.10.246.20">
    <property type="entry name" value="Coactivator CBP, KIX domain"/>
    <property type="match status" value="1"/>
</dbReference>
<evidence type="ECO:0000256" key="7">
    <source>
        <dbReference type="ARBA" id="ARBA00037982"/>
    </source>
</evidence>
<keyword evidence="6 8" id="KW-0539">Nucleus</keyword>
<dbReference type="GO" id="GO:0004694">
    <property type="term" value="F:eukaryotic translation initiation factor 2alpha kinase activity"/>
    <property type="evidence" value="ECO:0000318"/>
    <property type="project" value="GO_Central"/>
</dbReference>
<evidence type="ECO:0000256" key="1">
    <source>
        <dbReference type="ARBA" id="ARBA00022527"/>
    </source>
</evidence>
<feature type="compositionally biased region" description="Basic and acidic residues" evidence="9">
    <location>
        <begin position="276"/>
        <end position="288"/>
    </location>
</feature>
<reference evidence="11" key="1">
    <citation type="journal article" date="2008" name="Nat. Genet.">
        <title>The Pristionchus pacificus genome provides a unique perspective on nematode lifestyle and parasitism.</title>
        <authorList>
            <person name="Dieterich C."/>
            <person name="Clifton S.W."/>
            <person name="Schuster L.N."/>
            <person name="Chinwalla A."/>
            <person name="Delehaunty K."/>
            <person name="Dinkelacker I."/>
            <person name="Fulton L."/>
            <person name="Fulton R."/>
            <person name="Godfrey J."/>
            <person name="Minx P."/>
            <person name="Mitreva M."/>
            <person name="Roeseler W."/>
            <person name="Tian H."/>
            <person name="Witte H."/>
            <person name="Yang S.P."/>
            <person name="Wilson R.K."/>
            <person name="Sommer R.J."/>
        </authorList>
    </citation>
    <scope>NUCLEOTIDE SEQUENCE [LARGE SCALE GENOMIC DNA]</scope>
    <source>
        <strain evidence="11">PS312</strain>
    </source>
</reference>
<keyword evidence="2" id="KW-0808">Transferase</keyword>
<gene>
    <name evidence="10" type="primary">WBGene00274760</name>
    <name evidence="8" type="synonym">MED15</name>
</gene>
<dbReference type="PROSITE" id="PS00107">
    <property type="entry name" value="PROTEIN_KINASE_ATP"/>
    <property type="match status" value="1"/>
</dbReference>
<comment type="similarity">
    <text evidence="7">Belongs to the protein kinase superfamily. Ser/Thr protein kinase family. GCN2 subfamily.</text>
</comment>
<feature type="region of interest" description="Disordered" evidence="9">
    <location>
        <begin position="888"/>
        <end position="928"/>
    </location>
</feature>
<feature type="compositionally biased region" description="Low complexity" evidence="9">
    <location>
        <begin position="1318"/>
        <end position="1328"/>
    </location>
</feature>
<reference evidence="10" key="2">
    <citation type="submission" date="2022-06" db="UniProtKB">
        <authorList>
            <consortium name="EnsemblMetazoa"/>
        </authorList>
    </citation>
    <scope>IDENTIFICATION</scope>
    <source>
        <strain evidence="10">PS312</strain>
    </source>
</reference>
<feature type="region of interest" description="Disordered" evidence="9">
    <location>
        <begin position="942"/>
        <end position="994"/>
    </location>
</feature>
<protein>
    <recommendedName>
        <fullName evidence="8">Mediator of RNA polymerase II transcription subunit 15</fullName>
    </recommendedName>
    <alternativeName>
        <fullName evidence="8">Mediator complex subunit 15</fullName>
    </alternativeName>
</protein>
<evidence type="ECO:0000256" key="2">
    <source>
        <dbReference type="ARBA" id="ARBA00022679"/>
    </source>
</evidence>
<comment type="subcellular location">
    <subcellularLocation>
        <location evidence="8">Nucleus</location>
    </subcellularLocation>
</comment>
<dbReference type="GO" id="GO:0005737">
    <property type="term" value="C:cytoplasm"/>
    <property type="evidence" value="ECO:0000318"/>
    <property type="project" value="GO_Central"/>
</dbReference>
<dbReference type="SUPFAM" id="SSF56112">
    <property type="entry name" value="Protein kinase-like (PK-like)"/>
    <property type="match status" value="3"/>
</dbReference>
<feature type="region of interest" description="Disordered" evidence="9">
    <location>
        <begin position="721"/>
        <end position="793"/>
    </location>
</feature>
<feature type="region of interest" description="Disordered" evidence="9">
    <location>
        <begin position="274"/>
        <end position="298"/>
    </location>
</feature>
<sequence>MCSHFSYFSLFNDFEFQIPHCRSRILCPSLAYFFDDFIHFLSICYLTDTLKVVTMETNFNSYEEVGSGLRSLESFHSTESDATFTSHFQNNFKPVNVLGQGGFGCVFEAEKHVMGKLTLWRGAVKRIPMKNGDNEVGKALKEVEAMLKFDHEGIVKFYDAWAEQPPEGWQKSTKSNKRYRKSDNVEDKGAKEFKDCFESILDQSYRVKISQTYILKTQFEFTFNGALTRIQFDRCPSSLRDDELLTVTRQIISCRLSEINEDFARDNKSDWALNDLRQEDRNPNHDAKQGASEDSETLSPSVINLYKSDDVNQILSSVYSYDLQPVARMLNVLSQDNNGQERSNTSKAWKELDSTAAATVREIRTMSQLNHPGVVKFASSWFESPTAACSTQNGRVEVKKTKPRDTSDRILLCNYSLAEWLRRQDSTPRNLSRMISWFKQIVSAVAYIHDRGFIHRDLKPSNILFSAPDRLKICDFGIATKLKQENELEITGTYTDIGSALYMAPEQSSWRYTSKVDVFALGLILAELGTVMTDNERREIFTNYRCGLPNNIRVERADVGEFVAWLTQVDRTKRPTCQEMLQHDNRQDLQQLSSKTCHSIEMDKTKHDPEFVPPGDDDWPSQVFRDQIISCLETEIEANVHDDANAREVEQRIFVKCQSKDEYMSSITTVINAMKYTSKSSDAGPSTSGTFQGSSFLTPLREYGPDEGNEFQKREKRFRITPKRRSNAGIGPRSARWSPHSPVPMEYASQTPSANTTHMPRPGSLSLQAPWAGPVEDSGGRPETSPWLSDQSTPYNILDAATGMTPRRDSLHDYFLPPQGPIRKAAMQQQALLVGNSSQSLASRWPGGDHPTAANPSLEGEATSHSALPDDEVKKQLMQRHLQDYYLQDYSGTPGTSTSGSHPIHGGGQMGYDLPPSYMPPQQQQQSPMQFNYMDRSSVYESMKMPSDDESVPKAKRDPEGKWIEEDFESETDGSSGAARKSAEESSESETEIETIRQQIIDITKDKATSRNRNRSRQRKLYALPSATKSTFVSKFEEDFAAKRILGVGKVGCVFSAESILDCSEYAVKRITVYSSEVVFEKVLREVRAISQLDHPAIVRCHGTWMEKPPRGWQKPNDDDIDPSFIYQQMQLCNYSLQTWLSENSTQSLRPLNTIKLWFIQIVSAIGYLHGKSLVHRNLKPSNILFVKEDRIKVSDIGIVTEFSKENYDSQRPELYRSPEHGNIRPWECTSKTDIFALGLIFAECCVVMTDEEREIEFNKYRNRVWSNLLSAIPEEELFVLSLRTRSRIHIKISYHVMRHSSSQHFLRLVYTRKAVSKKSSNNVSSARSRTKKEHKKEHQKDMKAWAGQLEKWNNELKNDVNFLEQEAKLQFKSKFVLPVDTELFQLENGTIFYLQHLDFFCRLYVKLEGRDVEVYLNGASQMGSHQNAIYWCEHRKRIVRAILNNNGEIQVHYVRGLLEASTI</sequence>
<keyword evidence="5" id="KW-0067">ATP-binding</keyword>
<keyword evidence="1" id="KW-0723">Serine/threonine-protein kinase</keyword>
<accession>A0A8R1UQS0</accession>
<feature type="compositionally biased region" description="Low complexity" evidence="9">
    <location>
        <begin position="891"/>
        <end position="901"/>
    </location>
</feature>
<feature type="region of interest" description="Disordered" evidence="9">
    <location>
        <begin position="837"/>
        <end position="866"/>
    </location>
</feature>
<dbReference type="InterPro" id="IPR008271">
    <property type="entry name" value="Ser/Thr_kinase_AS"/>
</dbReference>
<dbReference type="PANTHER" id="PTHR11042">
    <property type="entry name" value="EUKARYOTIC TRANSLATION INITIATION FACTOR 2-ALPHA KINASE EIF2-ALPHA KINASE -RELATED"/>
    <property type="match status" value="1"/>
</dbReference>
<evidence type="ECO:0000256" key="5">
    <source>
        <dbReference type="ARBA" id="ARBA00022840"/>
    </source>
</evidence>
<dbReference type="Gene3D" id="1.10.510.10">
    <property type="entry name" value="Transferase(Phosphotransferase) domain 1"/>
    <property type="match status" value="2"/>
</dbReference>
<feature type="compositionally biased region" description="Basic and acidic residues" evidence="9">
    <location>
        <begin position="951"/>
        <end position="965"/>
    </location>
</feature>
<keyword evidence="11" id="KW-1185">Reference proteome</keyword>
<dbReference type="InterPro" id="IPR017441">
    <property type="entry name" value="Protein_kinase_ATP_BS"/>
</dbReference>
<dbReference type="PANTHER" id="PTHR11042:SF91">
    <property type="entry name" value="EUKARYOTIC TRANSLATION INITIATION FACTOR 2-ALPHA KINASE"/>
    <property type="match status" value="1"/>
</dbReference>
<evidence type="ECO:0000256" key="3">
    <source>
        <dbReference type="ARBA" id="ARBA00022741"/>
    </source>
</evidence>
<dbReference type="InterPro" id="IPR050339">
    <property type="entry name" value="CC_SR_Kinase"/>
</dbReference>
<dbReference type="InterPro" id="IPR019087">
    <property type="entry name" value="Med15_N"/>
</dbReference>
<dbReference type="InterPro" id="IPR000719">
    <property type="entry name" value="Prot_kinase_dom"/>
</dbReference>
<dbReference type="GO" id="GO:0006446">
    <property type="term" value="P:regulation of translational initiation"/>
    <property type="evidence" value="ECO:0000318"/>
    <property type="project" value="GO_Central"/>
</dbReference>
<dbReference type="FunFam" id="1.10.510.10:FF:001020">
    <property type="entry name" value="Transmembrane ion channel"/>
    <property type="match status" value="2"/>
</dbReference>
<proteinExistence type="inferred from homology"/>
<comment type="function">
    <text evidence="8">Component of the Mediator complex, a coactivator involved in the regulated transcription of nearly all RNA polymerase II-dependent genes. Mediator functions as a bridge to convey information from gene-specific regulatory proteins to the basal RNA polymerase II transcription machinery. Mediator is recruited to promoters by direct interactions with regulatory proteins and serves as a scaffold for the assembly of a functional preinitiation complex with RNA polymerase II and the general transcription factors.</text>
</comment>
<feature type="region of interest" description="Disordered" evidence="9">
    <location>
        <begin position="1318"/>
        <end position="1341"/>
    </location>
</feature>
<keyword evidence="8" id="KW-0805">Transcription regulation</keyword>
<accession>A0A2A6CX06</accession>
<dbReference type="Pfam" id="PF00069">
    <property type="entry name" value="Pkinase"/>
    <property type="match status" value="2"/>
</dbReference>
<dbReference type="Gene3D" id="3.30.200.20">
    <property type="entry name" value="Phosphorylase Kinase, domain 1"/>
    <property type="match status" value="2"/>
</dbReference>